<evidence type="ECO:0000313" key="1">
    <source>
        <dbReference type="EMBL" id="QJR99738.1"/>
    </source>
</evidence>
<geneLocation type="plasmid" evidence="1">
    <name>p717068-IMP</name>
</geneLocation>
<proteinExistence type="predicted"/>
<name>A0A6M4NTM0_AERCA</name>
<protein>
    <submittedName>
        <fullName evidence="1">Uncharacterized protein</fullName>
    </submittedName>
</protein>
<organism evidence="1">
    <name type="scientific">Aeromonas caviae</name>
    <name type="common">Aeromonas punctata</name>
    <dbReference type="NCBI Taxonomy" id="648"/>
    <lineage>
        <taxon>Bacteria</taxon>
        <taxon>Pseudomonadati</taxon>
        <taxon>Pseudomonadota</taxon>
        <taxon>Gammaproteobacteria</taxon>
        <taxon>Aeromonadales</taxon>
        <taxon>Aeromonadaceae</taxon>
        <taxon>Aeromonas</taxon>
    </lineage>
</organism>
<sequence length="198" mass="22258">MTNAYQLQQEPEMSILPNPRASVRNFFMDEVTKVMGQLRSERSQVLGNMLASELYCSRFSQSDLDAMAKSGSFMMSTAVRVSLLDSYLPNNIDGRYRLTLRLREALPFPIGFDSFELMASSEHGSAIQEHIRERDRCDLGQEFRGEIHAIVNCDLSGKNTPKEILAELAKCGPVSNQVAYDLAKARDKFELDPRGVSL</sequence>
<dbReference type="RefSeq" id="WP_181715873.1">
    <property type="nucleotide sequence ID" value="NZ_CP091177.1"/>
</dbReference>
<accession>A0A6M4NTM0</accession>
<reference evidence="1" key="1">
    <citation type="submission" date="2019-10" db="EMBL/GenBank/DDBJ databases">
        <authorList>
            <person name="Zhou D."/>
            <person name="Cheng Q."/>
        </authorList>
    </citation>
    <scope>NUCLEOTIDE SEQUENCE</scope>
    <source>
        <strain evidence="1">1507-17068</strain>
        <plasmid evidence="1">p717068-IMP</plasmid>
    </source>
</reference>
<keyword evidence="1" id="KW-0614">Plasmid</keyword>
<dbReference type="EMBL" id="MN629346">
    <property type="protein sequence ID" value="QJR99738.1"/>
    <property type="molecule type" value="Genomic_DNA"/>
</dbReference>
<dbReference type="AlphaFoldDB" id="A0A6M4NTM0"/>